<reference evidence="6" key="1">
    <citation type="journal article" date="2019" name="Int. J. Syst. Evol. Microbiol.">
        <title>The Global Catalogue of Microorganisms (GCM) 10K type strain sequencing project: providing services to taxonomists for standard genome sequencing and annotation.</title>
        <authorList>
            <consortium name="The Broad Institute Genomics Platform"/>
            <consortium name="The Broad Institute Genome Sequencing Center for Infectious Disease"/>
            <person name="Wu L."/>
            <person name="Ma J."/>
        </authorList>
    </citation>
    <scope>NUCLEOTIDE SEQUENCE [LARGE SCALE GENOMIC DNA]</scope>
    <source>
        <strain evidence="6">CGMCC 1.12477</strain>
    </source>
</reference>
<keyword evidence="6" id="KW-1185">Reference proteome</keyword>
<dbReference type="InterPro" id="IPR000792">
    <property type="entry name" value="Tscrpt_reg_LuxR_C"/>
</dbReference>
<evidence type="ECO:0000313" key="6">
    <source>
        <dbReference type="Proteomes" id="UP001597351"/>
    </source>
</evidence>
<name>A0ABW4TMW4_9ACTN</name>
<proteinExistence type="predicted"/>
<dbReference type="PANTHER" id="PTHR44688:SF16">
    <property type="entry name" value="DNA-BINDING TRANSCRIPTIONAL ACTIVATOR DEVR_DOSR"/>
    <property type="match status" value="1"/>
</dbReference>
<dbReference type="Gene3D" id="1.10.10.10">
    <property type="entry name" value="Winged helix-like DNA-binding domain superfamily/Winged helix DNA-binding domain"/>
    <property type="match status" value="1"/>
</dbReference>
<dbReference type="PANTHER" id="PTHR44688">
    <property type="entry name" value="DNA-BINDING TRANSCRIPTIONAL ACTIVATOR DEVR_DOSR"/>
    <property type="match status" value="1"/>
</dbReference>
<dbReference type="SUPFAM" id="SSF46894">
    <property type="entry name" value="C-terminal effector domain of the bipartite response regulators"/>
    <property type="match status" value="1"/>
</dbReference>
<feature type="domain" description="HTH luxR-type" evidence="4">
    <location>
        <begin position="246"/>
        <end position="310"/>
    </location>
</feature>
<keyword evidence="2" id="KW-0238">DNA-binding</keyword>
<evidence type="ECO:0000313" key="5">
    <source>
        <dbReference type="EMBL" id="MFD1946882.1"/>
    </source>
</evidence>
<comment type="caution">
    <text evidence="5">The sequence shown here is derived from an EMBL/GenBank/DDBJ whole genome shotgun (WGS) entry which is preliminary data.</text>
</comment>
<dbReference type="InterPro" id="IPR016032">
    <property type="entry name" value="Sig_transdc_resp-reg_C-effctor"/>
</dbReference>
<accession>A0ABW4TMW4</accession>
<evidence type="ECO:0000256" key="2">
    <source>
        <dbReference type="ARBA" id="ARBA00023125"/>
    </source>
</evidence>
<gene>
    <name evidence="5" type="ORF">ACFSDE_08760</name>
</gene>
<evidence type="ECO:0000256" key="3">
    <source>
        <dbReference type="ARBA" id="ARBA00023163"/>
    </source>
</evidence>
<protein>
    <submittedName>
        <fullName evidence="5">LuxR C-terminal-related transcriptional regulator</fullName>
    </submittedName>
</protein>
<dbReference type="RefSeq" id="WP_343917453.1">
    <property type="nucleotide sequence ID" value="NZ_BAAAJT010000002.1"/>
</dbReference>
<dbReference type="Proteomes" id="UP001597351">
    <property type="component" value="Unassembled WGS sequence"/>
</dbReference>
<organism evidence="5 6">
    <name type="scientific">Nocardioides aestuarii</name>
    <dbReference type="NCBI Taxonomy" id="252231"/>
    <lineage>
        <taxon>Bacteria</taxon>
        <taxon>Bacillati</taxon>
        <taxon>Actinomycetota</taxon>
        <taxon>Actinomycetes</taxon>
        <taxon>Propionibacteriales</taxon>
        <taxon>Nocardioidaceae</taxon>
        <taxon>Nocardioides</taxon>
    </lineage>
</organism>
<dbReference type="PROSITE" id="PS50043">
    <property type="entry name" value="HTH_LUXR_2"/>
    <property type="match status" value="1"/>
</dbReference>
<evidence type="ECO:0000256" key="1">
    <source>
        <dbReference type="ARBA" id="ARBA00023015"/>
    </source>
</evidence>
<dbReference type="Pfam" id="PF00196">
    <property type="entry name" value="GerE"/>
    <property type="match status" value="1"/>
</dbReference>
<dbReference type="InterPro" id="IPR036388">
    <property type="entry name" value="WH-like_DNA-bd_sf"/>
</dbReference>
<dbReference type="PRINTS" id="PR00038">
    <property type="entry name" value="HTHLUXR"/>
</dbReference>
<dbReference type="CDD" id="cd06170">
    <property type="entry name" value="LuxR_C_like"/>
    <property type="match status" value="1"/>
</dbReference>
<sequence>MPVTPLAATPARDCPGLVRQGRITEALEALTAQPDPGVADLALLLECRLARGEMELALQLGDRLHRVHGLAGEDAARARWALAELDAATGHDEAAAEGYREVGELHDDPVTLPWRSAIAPCLLRTGEARAGQRLANEQLALARGSGSAYAVAGALRTVAAVCAVVDREGTLRDALALAAGHHERLAAQIATDLAGLLALRGGDAPAEAVSLLRETESYADLEDLWPLHARARRLLERLGETPTTPRAEALARLTTSELRVARMAAAGTTNRAIADETGVTVKAVEWHLSHAYRKLGVPGRGDLARLFRLA</sequence>
<evidence type="ECO:0000259" key="4">
    <source>
        <dbReference type="PROSITE" id="PS50043"/>
    </source>
</evidence>
<keyword evidence="1" id="KW-0805">Transcription regulation</keyword>
<dbReference type="EMBL" id="JBHUGD010000003">
    <property type="protein sequence ID" value="MFD1946882.1"/>
    <property type="molecule type" value="Genomic_DNA"/>
</dbReference>
<keyword evidence="3" id="KW-0804">Transcription</keyword>
<dbReference type="SMART" id="SM00421">
    <property type="entry name" value="HTH_LUXR"/>
    <property type="match status" value="1"/>
</dbReference>